<dbReference type="Proteomes" id="UP000239663">
    <property type="component" value="Unassembled WGS sequence"/>
</dbReference>
<feature type="domain" description="Nudix hydrolase" evidence="4">
    <location>
        <begin position="15"/>
        <end position="149"/>
    </location>
</feature>
<dbReference type="SUPFAM" id="SSF55811">
    <property type="entry name" value="Nudix"/>
    <property type="match status" value="1"/>
</dbReference>
<dbReference type="PANTHER" id="PTHR43046">
    <property type="entry name" value="GDP-MANNOSE MANNOSYL HYDROLASE"/>
    <property type="match status" value="1"/>
</dbReference>
<dbReference type="PROSITE" id="PS51462">
    <property type="entry name" value="NUDIX"/>
    <property type="match status" value="1"/>
</dbReference>
<dbReference type="CDD" id="cd04677">
    <property type="entry name" value="NUDIX_Hydrolase"/>
    <property type="match status" value="1"/>
</dbReference>
<dbReference type="GO" id="GO:0016787">
    <property type="term" value="F:hydrolase activity"/>
    <property type="evidence" value="ECO:0007669"/>
    <property type="project" value="UniProtKB-KW"/>
</dbReference>
<dbReference type="EMBL" id="PKOZ01000012">
    <property type="protein sequence ID" value="PQD94226.1"/>
    <property type="molecule type" value="Genomic_DNA"/>
</dbReference>
<evidence type="ECO:0000256" key="2">
    <source>
        <dbReference type="ARBA" id="ARBA00022801"/>
    </source>
</evidence>
<dbReference type="Pfam" id="PF00293">
    <property type="entry name" value="NUDIX"/>
    <property type="match status" value="1"/>
</dbReference>
<accession>A0A2S7MWT9</accession>
<dbReference type="InterPro" id="IPR015797">
    <property type="entry name" value="NUDIX_hydrolase-like_dom_sf"/>
</dbReference>
<dbReference type="Gene3D" id="3.90.79.10">
    <property type="entry name" value="Nucleoside Triphosphate Pyrophosphohydrolase"/>
    <property type="match status" value="1"/>
</dbReference>
<sequence length="154" mass="17659">MGYIEDIRSLVGHRPIILVGCVVVIVDERGRLLLQERVYPDKTWGLAGGLMELGERAEETAKREVREETGLEVKNLKMINVYSGPDHFAVAENGDEFYMVTCAYHTRCFHGKLNADLTESHQVRFFNPDELPSQIVKSHRMVIEDYLSQHQKNN</sequence>
<comment type="cofactor">
    <cofactor evidence="1">
        <name>Mg(2+)</name>
        <dbReference type="ChEBI" id="CHEBI:18420"/>
    </cofactor>
</comment>
<evidence type="ECO:0000313" key="5">
    <source>
        <dbReference type="EMBL" id="PQD94226.1"/>
    </source>
</evidence>
<evidence type="ECO:0000313" key="6">
    <source>
        <dbReference type="Proteomes" id="UP000239663"/>
    </source>
</evidence>
<comment type="similarity">
    <text evidence="3">Belongs to the Nudix hydrolase family.</text>
</comment>
<proteinExistence type="inferred from homology"/>
<reference evidence="5 6" key="1">
    <citation type="submission" date="2017-12" db="EMBL/GenBank/DDBJ databases">
        <title>Taxonomic description and draft genome of Pradoshia cofamensis Gen. nov., sp. nov., a thermotolerant bacillale isolated from anterior gut of earthworm Eisenia fetida.</title>
        <authorList>
            <person name="Saha T."/>
            <person name="Chakraborty R."/>
        </authorList>
    </citation>
    <scope>NUCLEOTIDE SEQUENCE [LARGE SCALE GENOMIC DNA]</scope>
    <source>
        <strain evidence="5 6">EAG3</strain>
    </source>
</reference>
<evidence type="ECO:0000256" key="1">
    <source>
        <dbReference type="ARBA" id="ARBA00001946"/>
    </source>
</evidence>
<gene>
    <name evidence="5" type="ORF">CYL18_15260</name>
</gene>
<dbReference type="RefSeq" id="WP_104850394.1">
    <property type="nucleotide sequence ID" value="NZ_PKOZ01000012.1"/>
</dbReference>
<dbReference type="PROSITE" id="PS00893">
    <property type="entry name" value="NUDIX_BOX"/>
    <property type="match status" value="1"/>
</dbReference>
<dbReference type="InterPro" id="IPR000086">
    <property type="entry name" value="NUDIX_hydrolase_dom"/>
</dbReference>
<dbReference type="OrthoDB" id="9787476at2"/>
<name>A0A2S7MWT9_9BACI</name>
<organism evidence="5 6">
    <name type="scientific">Pradoshia eiseniae</name>
    <dbReference type="NCBI Taxonomy" id="2064768"/>
    <lineage>
        <taxon>Bacteria</taxon>
        <taxon>Bacillati</taxon>
        <taxon>Bacillota</taxon>
        <taxon>Bacilli</taxon>
        <taxon>Bacillales</taxon>
        <taxon>Bacillaceae</taxon>
        <taxon>Pradoshia</taxon>
    </lineage>
</organism>
<evidence type="ECO:0000256" key="3">
    <source>
        <dbReference type="RuleBase" id="RU003476"/>
    </source>
</evidence>
<protein>
    <submittedName>
        <fullName evidence="5">DNA mismatch repair protein MutT</fullName>
    </submittedName>
</protein>
<evidence type="ECO:0000259" key="4">
    <source>
        <dbReference type="PROSITE" id="PS51462"/>
    </source>
</evidence>
<dbReference type="AlphaFoldDB" id="A0A2S7MWT9"/>
<dbReference type="InterPro" id="IPR020084">
    <property type="entry name" value="NUDIX_hydrolase_CS"/>
</dbReference>
<dbReference type="InterPro" id="IPR020476">
    <property type="entry name" value="Nudix_hydrolase"/>
</dbReference>
<keyword evidence="6" id="KW-1185">Reference proteome</keyword>
<keyword evidence="2 3" id="KW-0378">Hydrolase</keyword>
<dbReference type="PRINTS" id="PR00502">
    <property type="entry name" value="NUDIXFAMILY"/>
</dbReference>
<comment type="caution">
    <text evidence="5">The sequence shown here is derived from an EMBL/GenBank/DDBJ whole genome shotgun (WGS) entry which is preliminary data.</text>
</comment>
<dbReference type="PANTHER" id="PTHR43046:SF2">
    <property type="entry name" value="8-OXO-DGTP DIPHOSPHATASE-RELATED"/>
    <property type="match status" value="1"/>
</dbReference>